<evidence type="ECO:0000313" key="4">
    <source>
        <dbReference type="EMBL" id="HIZ70352.1"/>
    </source>
</evidence>
<sequence length="297" mass="32407">MEDNNLRNPREMYYTGKYPAQEQDTPALQDEMKPKPDCGEENYQGHDRLKGRNALITGGDSGIGRAAAIAYAREGANVAIQFFPGEEKDAEEVKKLIENEGKKALLLPYDLREDYAATEIVEKTIDEFKALDILVLNAAQQISHTKLSDLSMEQVHDTFKVNIISMFETVKAAEKYLKPGSAIITTTSIQSFDPSSHIIDYAATKGAITNFTVALSSIFAKRGIRVNGVAPGPIWTPIQMDQGQPEDAIPNFGKNSPLGRAGQPVELAPVYVLLASDEGSYITGQIYGITGGQPINP</sequence>
<evidence type="ECO:0000256" key="3">
    <source>
        <dbReference type="SAM" id="MobiDB-lite"/>
    </source>
</evidence>
<dbReference type="SUPFAM" id="SSF51735">
    <property type="entry name" value="NAD(P)-binding Rossmann-fold domains"/>
    <property type="match status" value="1"/>
</dbReference>
<accession>A0A9D2G0T2</accession>
<feature type="compositionally biased region" description="Basic and acidic residues" evidence="3">
    <location>
        <begin position="1"/>
        <end position="10"/>
    </location>
</feature>
<evidence type="ECO:0000256" key="2">
    <source>
        <dbReference type="ARBA" id="ARBA00023002"/>
    </source>
</evidence>
<reference evidence="4" key="2">
    <citation type="submission" date="2021-04" db="EMBL/GenBank/DDBJ databases">
        <authorList>
            <person name="Gilroy R."/>
        </authorList>
    </citation>
    <scope>NUCLEOTIDE SEQUENCE</scope>
    <source>
        <strain evidence="4">CHK169-4300</strain>
    </source>
</reference>
<dbReference type="PANTHER" id="PTHR48107">
    <property type="entry name" value="NADPH-DEPENDENT ALDEHYDE REDUCTASE-LIKE PROTEIN, CHLOROPLASTIC-RELATED"/>
    <property type="match status" value="1"/>
</dbReference>
<evidence type="ECO:0000313" key="5">
    <source>
        <dbReference type="Proteomes" id="UP000824106"/>
    </source>
</evidence>
<comment type="similarity">
    <text evidence="1">Belongs to the short-chain dehydrogenases/reductases (SDR) family.</text>
</comment>
<dbReference type="FunFam" id="3.40.50.720:FF:000097">
    <property type="entry name" value="SDR family oxidoreductase"/>
    <property type="match status" value="1"/>
</dbReference>
<dbReference type="PRINTS" id="PR00081">
    <property type="entry name" value="GDHRDH"/>
</dbReference>
<gene>
    <name evidence="4" type="ORF">H9808_01025</name>
</gene>
<dbReference type="AlphaFoldDB" id="A0A9D2G0T2"/>
<proteinExistence type="inferred from homology"/>
<feature type="compositionally biased region" description="Basic and acidic residues" evidence="3">
    <location>
        <begin position="30"/>
        <end position="45"/>
    </location>
</feature>
<name>A0A9D2G0T2_9LACT</name>
<dbReference type="EMBL" id="DXAZ01000013">
    <property type="protein sequence ID" value="HIZ70352.1"/>
    <property type="molecule type" value="Genomic_DNA"/>
</dbReference>
<protein>
    <submittedName>
        <fullName evidence="4">SDR family oxidoreductase</fullName>
    </submittedName>
</protein>
<comment type="caution">
    <text evidence="4">The sequence shown here is derived from an EMBL/GenBank/DDBJ whole genome shotgun (WGS) entry which is preliminary data.</text>
</comment>
<dbReference type="Pfam" id="PF13561">
    <property type="entry name" value="adh_short_C2"/>
    <property type="match status" value="1"/>
</dbReference>
<dbReference type="InterPro" id="IPR036291">
    <property type="entry name" value="NAD(P)-bd_dom_sf"/>
</dbReference>
<keyword evidence="2" id="KW-0560">Oxidoreductase</keyword>
<feature type="region of interest" description="Disordered" evidence="3">
    <location>
        <begin position="1"/>
        <end position="45"/>
    </location>
</feature>
<dbReference type="PANTHER" id="PTHR48107:SF16">
    <property type="entry name" value="NADPH-DEPENDENT ALDEHYDE REDUCTASE 1, CHLOROPLASTIC"/>
    <property type="match status" value="1"/>
</dbReference>
<dbReference type="InterPro" id="IPR002347">
    <property type="entry name" value="SDR_fam"/>
</dbReference>
<dbReference type="GO" id="GO:0016614">
    <property type="term" value="F:oxidoreductase activity, acting on CH-OH group of donors"/>
    <property type="evidence" value="ECO:0007669"/>
    <property type="project" value="UniProtKB-ARBA"/>
</dbReference>
<organism evidence="4 5">
    <name type="scientific">Candidatus Atopostipes pullistercoris</name>
    <dbReference type="NCBI Taxonomy" id="2838467"/>
    <lineage>
        <taxon>Bacteria</taxon>
        <taxon>Bacillati</taxon>
        <taxon>Bacillota</taxon>
        <taxon>Bacilli</taxon>
        <taxon>Lactobacillales</taxon>
        <taxon>Carnobacteriaceae</taxon>
        <taxon>Atopostipes</taxon>
    </lineage>
</organism>
<dbReference type="Proteomes" id="UP000824106">
    <property type="component" value="Unassembled WGS sequence"/>
</dbReference>
<dbReference type="Gene3D" id="3.40.50.720">
    <property type="entry name" value="NAD(P)-binding Rossmann-like Domain"/>
    <property type="match status" value="1"/>
</dbReference>
<dbReference type="PROSITE" id="PS00061">
    <property type="entry name" value="ADH_SHORT"/>
    <property type="match status" value="1"/>
</dbReference>
<dbReference type="InterPro" id="IPR020904">
    <property type="entry name" value="Sc_DH/Rdtase_CS"/>
</dbReference>
<evidence type="ECO:0000256" key="1">
    <source>
        <dbReference type="ARBA" id="ARBA00006484"/>
    </source>
</evidence>
<reference evidence="4" key="1">
    <citation type="journal article" date="2021" name="PeerJ">
        <title>Extensive microbial diversity within the chicken gut microbiome revealed by metagenomics and culture.</title>
        <authorList>
            <person name="Gilroy R."/>
            <person name="Ravi A."/>
            <person name="Getino M."/>
            <person name="Pursley I."/>
            <person name="Horton D.L."/>
            <person name="Alikhan N.F."/>
            <person name="Baker D."/>
            <person name="Gharbi K."/>
            <person name="Hall N."/>
            <person name="Watson M."/>
            <person name="Adriaenssens E.M."/>
            <person name="Foster-Nyarko E."/>
            <person name="Jarju S."/>
            <person name="Secka A."/>
            <person name="Antonio M."/>
            <person name="Oren A."/>
            <person name="Chaudhuri R.R."/>
            <person name="La Ragione R."/>
            <person name="Hildebrand F."/>
            <person name="Pallen M.J."/>
        </authorList>
    </citation>
    <scope>NUCLEOTIDE SEQUENCE</scope>
    <source>
        <strain evidence="4">CHK169-4300</strain>
    </source>
</reference>